<dbReference type="GO" id="GO:0016787">
    <property type="term" value="F:hydrolase activity"/>
    <property type="evidence" value="ECO:0007669"/>
    <property type="project" value="InterPro"/>
</dbReference>
<proteinExistence type="predicted"/>
<dbReference type="SUPFAM" id="SSF56300">
    <property type="entry name" value="Metallo-dependent phosphatases"/>
    <property type="match status" value="1"/>
</dbReference>
<dbReference type="InterPro" id="IPR029052">
    <property type="entry name" value="Metallo-depent_PP-like"/>
</dbReference>
<comment type="caution">
    <text evidence="2">The sequence shown here is derived from an EMBL/GenBank/DDBJ whole genome shotgun (WGS) entry which is preliminary data.</text>
</comment>
<evidence type="ECO:0000259" key="1">
    <source>
        <dbReference type="Pfam" id="PF00149"/>
    </source>
</evidence>
<dbReference type="InterPro" id="IPR004843">
    <property type="entry name" value="Calcineurin-like_PHP"/>
</dbReference>
<dbReference type="OrthoDB" id="184201at2"/>
<keyword evidence="3" id="KW-1185">Reference proteome</keyword>
<accession>A0A5R8KFS0</accession>
<protein>
    <submittedName>
        <fullName evidence="2">Metallophosphoesterase</fullName>
    </submittedName>
</protein>
<gene>
    <name evidence="2" type="ORF">FEM03_09210</name>
</gene>
<organism evidence="2 3">
    <name type="scientific">Phragmitibacter flavus</name>
    <dbReference type="NCBI Taxonomy" id="2576071"/>
    <lineage>
        <taxon>Bacteria</taxon>
        <taxon>Pseudomonadati</taxon>
        <taxon>Verrucomicrobiota</taxon>
        <taxon>Verrucomicrobiia</taxon>
        <taxon>Verrucomicrobiales</taxon>
        <taxon>Verrucomicrobiaceae</taxon>
        <taxon>Phragmitibacter</taxon>
    </lineage>
</organism>
<name>A0A5R8KFS0_9BACT</name>
<dbReference type="PANTHER" id="PTHR43143:SF5">
    <property type="entry name" value="SECRETED PROTEIN"/>
    <property type="match status" value="1"/>
</dbReference>
<reference evidence="2 3" key="1">
    <citation type="submission" date="2019-05" db="EMBL/GenBank/DDBJ databases">
        <title>Verrucobacter flavum gen. nov., sp. nov. a new member of the family Verrucomicrobiaceae.</title>
        <authorList>
            <person name="Szuroczki S."/>
            <person name="Abbaszade G."/>
            <person name="Szabo A."/>
            <person name="Felfoldi T."/>
            <person name="Schumann P."/>
            <person name="Boka K."/>
            <person name="Keki Z."/>
            <person name="Toumi M."/>
            <person name="Toth E."/>
        </authorList>
    </citation>
    <scope>NUCLEOTIDE SEQUENCE [LARGE SCALE GENOMIC DNA]</scope>
    <source>
        <strain evidence="2 3">MG-N-17</strain>
    </source>
</reference>
<evidence type="ECO:0000313" key="2">
    <source>
        <dbReference type="EMBL" id="TLD71081.1"/>
    </source>
</evidence>
<dbReference type="InterPro" id="IPR051918">
    <property type="entry name" value="STPP_CPPED1"/>
</dbReference>
<dbReference type="RefSeq" id="WP_138085910.1">
    <property type="nucleotide sequence ID" value="NZ_VAUV01000006.1"/>
</dbReference>
<feature type="domain" description="Calcineurin-like phosphoesterase" evidence="1">
    <location>
        <begin position="75"/>
        <end position="220"/>
    </location>
</feature>
<dbReference type="Pfam" id="PF00149">
    <property type="entry name" value="Metallophos"/>
    <property type="match status" value="1"/>
</dbReference>
<dbReference type="EMBL" id="VAUV01000006">
    <property type="protein sequence ID" value="TLD71081.1"/>
    <property type="molecule type" value="Genomic_DNA"/>
</dbReference>
<evidence type="ECO:0000313" key="3">
    <source>
        <dbReference type="Proteomes" id="UP000306196"/>
    </source>
</evidence>
<sequence>MKHRTFLKTLAATATSWLTSRHGLFSQETPKLVQPPFAPVVPQTPFDAPAGTWTLAVLPDTQYYSQNFPDVFVRQTEWIAAHKTSHQILFVAHEGDITNHNTPEQWTRAQKAMRVLNTAAVPYALVPGNHDLGDNGKANDRSTLMNDYFSPADYQHSPGHILFEPGKMENSAHPFQTPTGKQLLLALEFGPRDEVINWANTIATQHADHQITIVTHAHLYSDNLRNDWTIDGVEGNKKRGNPKVYGLNTNSTVNDGEQVWQKLASKHANIRFILNGHITSDLGTGLLTSTATTGQTVHQILANYQDNSPNKGGTVMPAKGHGGGGFMRLMQFHPDGKTVQMKTYSPWYDQWLTEPNQQFSCLL</sequence>
<dbReference type="Proteomes" id="UP000306196">
    <property type="component" value="Unassembled WGS sequence"/>
</dbReference>
<dbReference type="PANTHER" id="PTHR43143">
    <property type="entry name" value="METALLOPHOSPHOESTERASE, CALCINEURIN SUPERFAMILY"/>
    <property type="match status" value="1"/>
</dbReference>
<dbReference type="Gene3D" id="3.60.21.10">
    <property type="match status" value="1"/>
</dbReference>
<dbReference type="AlphaFoldDB" id="A0A5R8KFS0"/>